<evidence type="ECO:0000259" key="1">
    <source>
        <dbReference type="Pfam" id="PF01936"/>
    </source>
</evidence>
<dbReference type="CDD" id="cd10911">
    <property type="entry name" value="PIN_LabA"/>
    <property type="match status" value="1"/>
</dbReference>
<dbReference type="AlphaFoldDB" id="A0A2M8L9U2"/>
<evidence type="ECO:0000313" key="2">
    <source>
        <dbReference type="EMBL" id="PJE73407.1"/>
    </source>
</evidence>
<comment type="caution">
    <text evidence="2">The sequence shown here is derived from an EMBL/GenBank/DDBJ whole genome shotgun (WGS) entry which is preliminary data.</text>
</comment>
<dbReference type="GO" id="GO:0004540">
    <property type="term" value="F:RNA nuclease activity"/>
    <property type="evidence" value="ECO:0007669"/>
    <property type="project" value="InterPro"/>
</dbReference>
<evidence type="ECO:0000313" key="3">
    <source>
        <dbReference type="Proteomes" id="UP000230959"/>
    </source>
</evidence>
<gene>
    <name evidence="2" type="ORF">COV02_02740</name>
</gene>
<reference evidence="3" key="1">
    <citation type="submission" date="2017-09" db="EMBL/GenBank/DDBJ databases">
        <title>Depth-based differentiation of microbial function through sediment-hosted aquifers and enrichment of novel symbionts in the deep terrestrial subsurface.</title>
        <authorList>
            <person name="Probst A.J."/>
            <person name="Ladd B."/>
            <person name="Jarett J.K."/>
            <person name="Geller-Mcgrath D.E."/>
            <person name="Sieber C.M.K."/>
            <person name="Emerson J.B."/>
            <person name="Anantharaman K."/>
            <person name="Thomas B.C."/>
            <person name="Malmstrom R."/>
            <person name="Stieglmeier M."/>
            <person name="Klingl A."/>
            <person name="Woyke T."/>
            <person name="Ryan C.M."/>
            <person name="Banfield J.F."/>
        </authorList>
    </citation>
    <scope>NUCLEOTIDE SEQUENCE [LARGE SCALE GENOMIC DNA]</scope>
</reference>
<dbReference type="PANTHER" id="PTHR35458">
    <property type="entry name" value="SLR0755 PROTEIN"/>
    <property type="match status" value="1"/>
</dbReference>
<accession>A0A2M8L9U2</accession>
<protein>
    <recommendedName>
        <fullName evidence="1">NYN domain-containing protein</fullName>
    </recommendedName>
</protein>
<feature type="domain" description="NYN" evidence="1">
    <location>
        <begin position="9"/>
        <end position="144"/>
    </location>
</feature>
<organism evidence="2 3">
    <name type="scientific">Candidatus Terrybacteria bacterium CG10_big_fil_rev_8_21_14_0_10_41_10</name>
    <dbReference type="NCBI Taxonomy" id="1975026"/>
    <lineage>
        <taxon>Bacteria</taxon>
        <taxon>Candidatus Terryibacteriota</taxon>
    </lineage>
</organism>
<proteinExistence type="predicted"/>
<dbReference type="PANTHER" id="PTHR35458:SF2">
    <property type="entry name" value="SLR0755 PROTEIN"/>
    <property type="match status" value="1"/>
</dbReference>
<dbReference type="InterPro" id="IPR021139">
    <property type="entry name" value="NYN"/>
</dbReference>
<dbReference type="Proteomes" id="UP000230959">
    <property type="component" value="Unassembled WGS sequence"/>
</dbReference>
<dbReference type="Pfam" id="PF01936">
    <property type="entry name" value="NYN"/>
    <property type="match status" value="1"/>
</dbReference>
<sequence length="162" mass="18697">MGKEYNYAFIDGQNLYLGVTSLNWHFDYKRFRVYLKEKYGASKAFLFIGYLSKEEKLYAYLRSCGFELVFKEVAKGIDGSPKGNVDVDLTLRAILQIEEYEQAILVTSDGDFAPLVEHLLSVGKLRAVLSPEHKLCSWLLRKYAKSKVDYLDKARDKLKKHP</sequence>
<dbReference type="EMBL" id="PFER01000040">
    <property type="protein sequence ID" value="PJE73407.1"/>
    <property type="molecule type" value="Genomic_DNA"/>
</dbReference>
<dbReference type="Gene3D" id="3.40.50.1010">
    <property type="entry name" value="5'-nuclease"/>
    <property type="match status" value="1"/>
</dbReference>
<name>A0A2M8L9U2_9BACT</name>
<dbReference type="InterPro" id="IPR047140">
    <property type="entry name" value="LabA"/>
</dbReference>